<proteinExistence type="predicted"/>
<organism evidence="3">
    <name type="scientific">Pedococcus sp. KACC 23699</name>
    <dbReference type="NCBI Taxonomy" id="3149228"/>
    <lineage>
        <taxon>Bacteria</taxon>
        <taxon>Bacillati</taxon>
        <taxon>Actinomycetota</taxon>
        <taxon>Actinomycetes</taxon>
        <taxon>Micrococcales</taxon>
        <taxon>Intrasporangiaceae</taxon>
        <taxon>Pedococcus</taxon>
    </lineage>
</organism>
<reference evidence="3" key="1">
    <citation type="submission" date="2024-05" db="EMBL/GenBank/DDBJ databases">
        <authorList>
            <person name="Kim S."/>
            <person name="Heo J."/>
            <person name="Choi H."/>
            <person name="Choi Y."/>
            <person name="Kwon S.-W."/>
            <person name="Kim Y."/>
        </authorList>
    </citation>
    <scope>NUCLEOTIDE SEQUENCE</scope>
    <source>
        <strain evidence="3">KACC 23699</strain>
    </source>
</reference>
<feature type="transmembrane region" description="Helical" evidence="1">
    <location>
        <begin position="80"/>
        <end position="101"/>
    </location>
</feature>
<dbReference type="RefSeq" id="WP_406830231.1">
    <property type="nucleotide sequence ID" value="NZ_CP157483.1"/>
</dbReference>
<sequence length="159" mass="16137">MSTRHSFHVSGVAGGALWQQAAAATLHCLTGCAIGEVLGMVVGTALGLHNLGTVVLSVVLAFVFGYGLTMRSVLGSGLGLKAALGVALAADTVSIIVMEVVDNGFILVVPGAMDAGLASSLFWGSLAASLAIAFVVTVPVNRWLISRGLGHAVVHELHH</sequence>
<feature type="transmembrane region" description="Helical" evidence="1">
    <location>
        <begin position="121"/>
        <end position="140"/>
    </location>
</feature>
<evidence type="ECO:0000256" key="1">
    <source>
        <dbReference type="SAM" id="Phobius"/>
    </source>
</evidence>
<dbReference type="InterPro" id="IPR025509">
    <property type="entry name" value="DUF4396"/>
</dbReference>
<accession>A0AAU7JQX1</accession>
<dbReference type="AlphaFoldDB" id="A0AAU7JQX1"/>
<keyword evidence="1" id="KW-1133">Transmembrane helix</keyword>
<keyword evidence="1" id="KW-0812">Transmembrane</keyword>
<dbReference type="Pfam" id="PF14342">
    <property type="entry name" value="DUF4396"/>
    <property type="match status" value="1"/>
</dbReference>
<evidence type="ECO:0000259" key="2">
    <source>
        <dbReference type="Pfam" id="PF14342"/>
    </source>
</evidence>
<name>A0AAU7JQX1_9MICO</name>
<feature type="domain" description="DUF4396" evidence="2">
    <location>
        <begin position="18"/>
        <end position="149"/>
    </location>
</feature>
<evidence type="ECO:0000313" key="3">
    <source>
        <dbReference type="EMBL" id="XBO42812.1"/>
    </source>
</evidence>
<gene>
    <name evidence="3" type="ORF">ABEG17_14715</name>
</gene>
<feature type="transmembrane region" description="Helical" evidence="1">
    <location>
        <begin position="47"/>
        <end position="68"/>
    </location>
</feature>
<protein>
    <submittedName>
        <fullName evidence="3">DUF4396 domain-containing protein</fullName>
    </submittedName>
</protein>
<dbReference type="EMBL" id="CP157483">
    <property type="protein sequence ID" value="XBO42812.1"/>
    <property type="molecule type" value="Genomic_DNA"/>
</dbReference>
<keyword evidence="1" id="KW-0472">Membrane</keyword>